<keyword evidence="6" id="KW-0539">Nucleus</keyword>
<dbReference type="SMART" id="SM00066">
    <property type="entry name" value="GAL4"/>
    <property type="match status" value="1"/>
</dbReference>
<keyword evidence="2" id="KW-0479">Metal-binding</keyword>
<evidence type="ECO:0000256" key="2">
    <source>
        <dbReference type="ARBA" id="ARBA00022723"/>
    </source>
</evidence>
<dbReference type="AlphaFoldDB" id="A0A5N5X6N9"/>
<dbReference type="InterPro" id="IPR001138">
    <property type="entry name" value="Zn2Cys6_DnaBD"/>
</dbReference>
<dbReference type="OrthoDB" id="6612291at2759"/>
<evidence type="ECO:0000256" key="6">
    <source>
        <dbReference type="ARBA" id="ARBA00023242"/>
    </source>
</evidence>
<evidence type="ECO:0000256" key="4">
    <source>
        <dbReference type="ARBA" id="ARBA00023125"/>
    </source>
</evidence>
<dbReference type="Pfam" id="PF00172">
    <property type="entry name" value="Zn_clus"/>
    <property type="match status" value="1"/>
</dbReference>
<dbReference type="Pfam" id="PF04082">
    <property type="entry name" value="Fungal_trans"/>
    <property type="match status" value="1"/>
</dbReference>
<evidence type="ECO:0000256" key="3">
    <source>
        <dbReference type="ARBA" id="ARBA00023015"/>
    </source>
</evidence>
<dbReference type="GO" id="GO:0009893">
    <property type="term" value="P:positive regulation of metabolic process"/>
    <property type="evidence" value="ECO:0007669"/>
    <property type="project" value="UniProtKB-ARBA"/>
</dbReference>
<evidence type="ECO:0000256" key="1">
    <source>
        <dbReference type="ARBA" id="ARBA00004123"/>
    </source>
</evidence>
<dbReference type="Proteomes" id="UP000326565">
    <property type="component" value="Unassembled WGS sequence"/>
</dbReference>
<feature type="domain" description="Zn(2)-C6 fungal-type" evidence="7">
    <location>
        <begin position="12"/>
        <end position="44"/>
    </location>
</feature>
<organism evidence="8 9">
    <name type="scientific">Aspergillus leporis</name>
    <dbReference type="NCBI Taxonomy" id="41062"/>
    <lineage>
        <taxon>Eukaryota</taxon>
        <taxon>Fungi</taxon>
        <taxon>Dikarya</taxon>
        <taxon>Ascomycota</taxon>
        <taxon>Pezizomycotina</taxon>
        <taxon>Eurotiomycetes</taxon>
        <taxon>Eurotiomycetidae</taxon>
        <taxon>Eurotiales</taxon>
        <taxon>Aspergillaceae</taxon>
        <taxon>Aspergillus</taxon>
        <taxon>Aspergillus subgen. Circumdati</taxon>
    </lineage>
</organism>
<evidence type="ECO:0000259" key="7">
    <source>
        <dbReference type="PROSITE" id="PS50048"/>
    </source>
</evidence>
<evidence type="ECO:0000313" key="8">
    <source>
        <dbReference type="EMBL" id="KAB8074982.1"/>
    </source>
</evidence>
<proteinExistence type="predicted"/>
<dbReference type="GO" id="GO:0005634">
    <property type="term" value="C:nucleus"/>
    <property type="evidence" value="ECO:0007669"/>
    <property type="project" value="UniProtKB-SubCell"/>
</dbReference>
<name>A0A5N5X6N9_9EURO</name>
<dbReference type="GO" id="GO:0003677">
    <property type="term" value="F:DNA binding"/>
    <property type="evidence" value="ECO:0007669"/>
    <property type="project" value="UniProtKB-KW"/>
</dbReference>
<dbReference type="PANTHER" id="PTHR31001">
    <property type="entry name" value="UNCHARACTERIZED TRANSCRIPTIONAL REGULATORY PROTEIN"/>
    <property type="match status" value="1"/>
</dbReference>
<dbReference type="CDD" id="cd12148">
    <property type="entry name" value="fungal_TF_MHR"/>
    <property type="match status" value="1"/>
</dbReference>
<dbReference type="EMBL" id="ML732201">
    <property type="protein sequence ID" value="KAB8074982.1"/>
    <property type="molecule type" value="Genomic_DNA"/>
</dbReference>
<dbReference type="PROSITE" id="PS00463">
    <property type="entry name" value="ZN2_CY6_FUNGAL_1"/>
    <property type="match status" value="1"/>
</dbReference>
<dbReference type="SMART" id="SM00906">
    <property type="entry name" value="Fungal_trans"/>
    <property type="match status" value="1"/>
</dbReference>
<keyword evidence="3" id="KW-0805">Transcription regulation</keyword>
<reference evidence="8 9" key="1">
    <citation type="submission" date="2019-04" db="EMBL/GenBank/DDBJ databases">
        <title>Friends and foes A comparative genomics study of 23 Aspergillus species from section Flavi.</title>
        <authorList>
            <consortium name="DOE Joint Genome Institute"/>
            <person name="Kjaerbolling I."/>
            <person name="Vesth T."/>
            <person name="Frisvad J.C."/>
            <person name="Nybo J.L."/>
            <person name="Theobald S."/>
            <person name="Kildgaard S."/>
            <person name="Isbrandt T."/>
            <person name="Kuo A."/>
            <person name="Sato A."/>
            <person name="Lyhne E.K."/>
            <person name="Kogle M.E."/>
            <person name="Wiebenga A."/>
            <person name="Kun R.S."/>
            <person name="Lubbers R.J."/>
            <person name="Makela M.R."/>
            <person name="Barry K."/>
            <person name="Chovatia M."/>
            <person name="Clum A."/>
            <person name="Daum C."/>
            <person name="Haridas S."/>
            <person name="He G."/>
            <person name="LaButti K."/>
            <person name="Lipzen A."/>
            <person name="Mondo S."/>
            <person name="Riley R."/>
            <person name="Salamov A."/>
            <person name="Simmons B.A."/>
            <person name="Magnuson J.K."/>
            <person name="Henrissat B."/>
            <person name="Mortensen U.H."/>
            <person name="Larsen T.O."/>
            <person name="Devries R.P."/>
            <person name="Grigoriev I.V."/>
            <person name="Machida M."/>
            <person name="Baker S.E."/>
            <person name="Andersen M.R."/>
        </authorList>
    </citation>
    <scope>NUCLEOTIDE SEQUENCE [LARGE SCALE GENOMIC DNA]</scope>
    <source>
        <strain evidence="8 9">CBS 151.66</strain>
    </source>
</reference>
<keyword evidence="4" id="KW-0238">DNA-binding</keyword>
<dbReference type="Gene3D" id="4.10.240.10">
    <property type="entry name" value="Zn(2)-C6 fungal-type DNA-binding domain"/>
    <property type="match status" value="1"/>
</dbReference>
<comment type="subcellular location">
    <subcellularLocation>
        <location evidence="1">Nucleus</location>
    </subcellularLocation>
</comment>
<dbReference type="GO" id="GO:0000981">
    <property type="term" value="F:DNA-binding transcription factor activity, RNA polymerase II-specific"/>
    <property type="evidence" value="ECO:0007669"/>
    <property type="project" value="InterPro"/>
</dbReference>
<accession>A0A5N5X6N9</accession>
<dbReference type="InterPro" id="IPR036864">
    <property type="entry name" value="Zn2-C6_fun-type_DNA-bd_sf"/>
</dbReference>
<evidence type="ECO:0000313" key="9">
    <source>
        <dbReference type="Proteomes" id="UP000326565"/>
    </source>
</evidence>
<gene>
    <name evidence="8" type="ORF">BDV29DRAFT_172733</name>
</gene>
<dbReference type="GO" id="GO:0006351">
    <property type="term" value="P:DNA-templated transcription"/>
    <property type="evidence" value="ECO:0007669"/>
    <property type="project" value="InterPro"/>
</dbReference>
<dbReference type="InterPro" id="IPR007219">
    <property type="entry name" value="XnlR_reg_dom"/>
</dbReference>
<evidence type="ECO:0000256" key="5">
    <source>
        <dbReference type="ARBA" id="ARBA00023163"/>
    </source>
</evidence>
<dbReference type="InterPro" id="IPR050613">
    <property type="entry name" value="Sec_Metabolite_Reg"/>
</dbReference>
<keyword evidence="5" id="KW-0804">Transcription</keyword>
<dbReference type="PANTHER" id="PTHR31001:SF82">
    <property type="entry name" value="ZN(II)2CYS6 TRANSCRIPTION FACTOR (EUROFUNG)"/>
    <property type="match status" value="1"/>
</dbReference>
<protein>
    <recommendedName>
        <fullName evidence="7">Zn(2)-C6 fungal-type domain-containing protein</fullName>
    </recommendedName>
</protein>
<dbReference type="SUPFAM" id="SSF57701">
    <property type="entry name" value="Zn2/Cys6 DNA-binding domain"/>
    <property type="match status" value="1"/>
</dbReference>
<dbReference type="GO" id="GO:0008270">
    <property type="term" value="F:zinc ion binding"/>
    <property type="evidence" value="ECO:0007669"/>
    <property type="project" value="InterPro"/>
</dbReference>
<dbReference type="PROSITE" id="PS50048">
    <property type="entry name" value="ZN2_CY6_FUNGAL_2"/>
    <property type="match status" value="1"/>
</dbReference>
<keyword evidence="9" id="KW-1185">Reference proteome</keyword>
<dbReference type="CDD" id="cd00067">
    <property type="entry name" value="GAL4"/>
    <property type="match status" value="1"/>
</dbReference>
<sequence length="690" mass="77592">MSSRRRNGKPASCEPCRKDKVRCDHRLPVCSRCQKKRRTASCFYHPAPLARNPKTPSLKNTSSNAERLKSPVFSTSRQGDSYSGIAYAPINRSSSTAEPELTDAFCFPATISSLSTSYLGPTSFVAALEEDRELVSSPSDLQPQDGARTLFLAGLPSDWVKKTAEILSCLKDFPTIDQLVREYYKLSPAAVILPLVLHALPSIQKVIDETQLHKSPPDKVVLVLRNTKQVFHVPPTITGKQFHELLTGSSLRLEVLGVFYAIAGRASVFGLAHDKFPRHNGKTPRERFARKMLAVSDAVLQICKVITPVNDLTIWMLYEILLLSKVANGDSSSEKWRRLGDLSTHLFELGLHRDPQQPSALPVFLVESRRRIFAAAYHLDKSIATFLGRPPRISFRHSDCRLPLDINDNALEGDQLELELALQSLDSEGWNTQGVIQRSSFLRQRFLVSTFREEILEVSLQAQNQETANKLRDICFRCHRTWDSLPEQLRYSTDYRDDSIPTPVRLMLIVLYLAYLYNDFLIQRLLVQQDPEAQSSLLEVSSTILSTVLAFCALREDMVDLRPDFVWTSLLYGFPSAGVLVKALQNQARTGRPIPYRGSRSVLIRHLSVFVSHLESMSGPDVVNYELFQRASKVFSNIIDEVLEPRVSVTLPEPDLGTLMGCEVGMIVGTDDLDFLDFLDFGGSIDQFIF</sequence>